<proteinExistence type="predicted"/>
<dbReference type="Proteomes" id="UP001150062">
    <property type="component" value="Unassembled WGS sequence"/>
</dbReference>
<organism evidence="4 5">
    <name type="scientific">Anaeramoeba flamelloides</name>
    <dbReference type="NCBI Taxonomy" id="1746091"/>
    <lineage>
        <taxon>Eukaryota</taxon>
        <taxon>Metamonada</taxon>
        <taxon>Anaeramoebidae</taxon>
        <taxon>Anaeramoeba</taxon>
    </lineage>
</organism>
<dbReference type="PANTHER" id="PTHR24198:SF165">
    <property type="entry name" value="ANKYRIN REPEAT-CONTAINING PROTEIN-RELATED"/>
    <property type="match status" value="1"/>
</dbReference>
<dbReference type="Gene3D" id="1.25.40.20">
    <property type="entry name" value="Ankyrin repeat-containing domain"/>
    <property type="match status" value="2"/>
</dbReference>
<dbReference type="PANTHER" id="PTHR24198">
    <property type="entry name" value="ANKYRIN REPEAT AND PROTEIN KINASE DOMAIN-CONTAINING PROTEIN"/>
    <property type="match status" value="1"/>
</dbReference>
<dbReference type="SMART" id="SM00248">
    <property type="entry name" value="ANK"/>
    <property type="match status" value="9"/>
</dbReference>
<evidence type="ECO:0000256" key="2">
    <source>
        <dbReference type="ARBA" id="ARBA00023043"/>
    </source>
</evidence>
<dbReference type="EMBL" id="JAOAOG010000269">
    <property type="protein sequence ID" value="KAJ6234723.1"/>
    <property type="molecule type" value="Genomic_DNA"/>
</dbReference>
<feature type="repeat" description="ANK" evidence="3">
    <location>
        <begin position="612"/>
        <end position="646"/>
    </location>
</feature>
<sequence>MQQSEQNNFQFETVKWMLKHINISEQFESICDSPLHWVCGCQRPNLDTIDYLMERGSNELLRNQMLSDESAFLTLTQARIYSPEHEKAILYFIDRKNKEMLEFSDLFNNIPKSMENSTFHEFLLGWIKIEYLLIISNENNKTTNLKFYNLLLKSRATDFKKRFDSFLRVKTKTKTKNKTRELSVCFPLVTKMNLLHIFAFFLQPNYDDHLFDCFHDLIKLDSCPINSKMQYGITVLHLLCIQPKPKPKSKNKRIKKIGKEKDKKIKTETKTEIKIETEPKTITKTKTKTKTTTKKEQEQESQNDFQSTIWVKIMDYLLDNNLSINAKDEFSQTPLHWMCKSKKANYSMMEYLIQNGADLHAANQQKQTPFHQSCLYNNSKKIFRLLMKSGSKIHGLSESLQTPFLDFCKRYNPPVKILKLLIQNGANVNATNGYKYNGLHYLCQKADPPIEIVKMLIQNGCNVKQQTTRHSTPLDFLCIQPNASLDVIKLLLQNGAVPSFQMFRFPNDNEIKIQNPPLVFIKLFFDTGFKSLFLQQNDRTHSLLHIACRRNTHQPKLPLVKYLIEKGLNVNSVDINTNETPLHFICKNTSPSIGAISCLIKMGASVNALDIGNNTPLHLACMNEHASFQAIKLLIDAGANINASNEKGRTPLFYQSPINKEDKFYQELSCDASDWDLSLRKEYYGIDLFK</sequence>
<keyword evidence="2 3" id="KW-0040">ANK repeat</keyword>
<dbReference type="Pfam" id="PF13637">
    <property type="entry name" value="Ank_4"/>
    <property type="match status" value="1"/>
</dbReference>
<dbReference type="PROSITE" id="PS50297">
    <property type="entry name" value="ANK_REP_REGION"/>
    <property type="match status" value="3"/>
</dbReference>
<evidence type="ECO:0000256" key="3">
    <source>
        <dbReference type="PROSITE-ProRule" id="PRU00023"/>
    </source>
</evidence>
<dbReference type="InterPro" id="IPR002110">
    <property type="entry name" value="Ankyrin_rpt"/>
</dbReference>
<evidence type="ECO:0000313" key="5">
    <source>
        <dbReference type="Proteomes" id="UP001150062"/>
    </source>
</evidence>
<dbReference type="Pfam" id="PF12796">
    <property type="entry name" value="Ank_2"/>
    <property type="match status" value="3"/>
</dbReference>
<name>A0ABQ8XSI4_9EUKA</name>
<protein>
    <submittedName>
        <fullName evidence="4">Ankyrin repeat-containing protein</fullName>
    </submittedName>
</protein>
<evidence type="ECO:0000313" key="4">
    <source>
        <dbReference type="EMBL" id="KAJ6234723.1"/>
    </source>
</evidence>
<evidence type="ECO:0000256" key="1">
    <source>
        <dbReference type="ARBA" id="ARBA00022737"/>
    </source>
</evidence>
<keyword evidence="5" id="KW-1185">Reference proteome</keyword>
<feature type="repeat" description="ANK" evidence="3">
    <location>
        <begin position="577"/>
        <end position="611"/>
    </location>
</feature>
<feature type="repeat" description="ANK" evidence="3">
    <location>
        <begin position="330"/>
        <end position="364"/>
    </location>
</feature>
<gene>
    <name evidence="4" type="ORF">M0813_29316</name>
</gene>
<feature type="repeat" description="ANK" evidence="3">
    <location>
        <begin position="539"/>
        <end position="575"/>
    </location>
</feature>
<keyword evidence="1" id="KW-0677">Repeat</keyword>
<reference evidence="4" key="1">
    <citation type="submission" date="2022-08" db="EMBL/GenBank/DDBJ databases">
        <title>Novel sulfate-reducing endosymbionts in the free-living metamonad Anaeramoeba.</title>
        <authorList>
            <person name="Jerlstrom-Hultqvist J."/>
            <person name="Cepicka I."/>
            <person name="Gallot-Lavallee L."/>
            <person name="Salas-Leiva D."/>
            <person name="Curtis B.A."/>
            <person name="Zahonova K."/>
            <person name="Pipaliya S."/>
            <person name="Dacks J."/>
            <person name="Roger A.J."/>
        </authorList>
    </citation>
    <scope>NUCLEOTIDE SEQUENCE</scope>
    <source>
        <strain evidence="4">Schooner1</strain>
    </source>
</reference>
<dbReference type="SUPFAM" id="SSF48403">
    <property type="entry name" value="Ankyrin repeat"/>
    <property type="match status" value="1"/>
</dbReference>
<dbReference type="PROSITE" id="PS50088">
    <property type="entry name" value="ANK_REPEAT"/>
    <property type="match status" value="4"/>
</dbReference>
<comment type="caution">
    <text evidence="4">The sequence shown here is derived from an EMBL/GenBank/DDBJ whole genome shotgun (WGS) entry which is preliminary data.</text>
</comment>
<accession>A0ABQ8XSI4</accession>
<dbReference type="InterPro" id="IPR036770">
    <property type="entry name" value="Ankyrin_rpt-contain_sf"/>
</dbReference>